<name>A0A6M3XPQ4_9ZZZZ</name>
<proteinExistence type="predicted"/>
<sequence>MDGPLEWALEVLEHVSYARRMKRTVSGRLADLQHLTASAEWQAFASAAAEGGDPVVVNSLRNLGYWIDRGGVRDVLASAYRTGFRAGDVLGFLSAAGGVRASEASRNSGKVGLDHFLWEIIEAEGGPAKVKPYALAGQLIEDRDAGNDRGKRLKAEGLAAGHKKVGERISRLIKAGGPRS</sequence>
<gene>
    <name evidence="1" type="ORF">TM448B01721_0008</name>
</gene>
<reference evidence="1" key="1">
    <citation type="submission" date="2020-03" db="EMBL/GenBank/DDBJ databases">
        <title>The deep terrestrial virosphere.</title>
        <authorList>
            <person name="Holmfeldt K."/>
            <person name="Nilsson E."/>
            <person name="Simone D."/>
            <person name="Lopez-Fernandez M."/>
            <person name="Wu X."/>
            <person name="de Brujin I."/>
            <person name="Lundin D."/>
            <person name="Andersson A."/>
            <person name="Bertilsson S."/>
            <person name="Dopson M."/>
        </authorList>
    </citation>
    <scope>NUCLEOTIDE SEQUENCE</scope>
    <source>
        <strain evidence="1">TM448B01721</strain>
    </source>
</reference>
<accession>A0A6M3XPQ4</accession>
<organism evidence="1">
    <name type="scientific">viral metagenome</name>
    <dbReference type="NCBI Taxonomy" id="1070528"/>
    <lineage>
        <taxon>unclassified sequences</taxon>
        <taxon>metagenomes</taxon>
        <taxon>organismal metagenomes</taxon>
    </lineage>
</organism>
<protein>
    <submittedName>
        <fullName evidence="1">Uncharacterized protein</fullName>
    </submittedName>
</protein>
<dbReference type="AlphaFoldDB" id="A0A6M3XPQ4"/>
<evidence type="ECO:0000313" key="1">
    <source>
        <dbReference type="EMBL" id="QJH99861.1"/>
    </source>
</evidence>
<dbReference type="EMBL" id="MT144813">
    <property type="protein sequence ID" value="QJH99861.1"/>
    <property type="molecule type" value="Genomic_DNA"/>
</dbReference>